<reference evidence="1 2" key="1">
    <citation type="journal article" date="2024" name="J Genomics">
        <title>Draft genome sequencing and assembly of Favolaschia claudopus CIRM-BRFM 2984 isolated from oak limbs.</title>
        <authorList>
            <person name="Navarro D."/>
            <person name="Drula E."/>
            <person name="Chaduli D."/>
            <person name="Cazenave R."/>
            <person name="Ahrendt S."/>
            <person name="Wang J."/>
            <person name="Lipzen A."/>
            <person name="Daum C."/>
            <person name="Barry K."/>
            <person name="Grigoriev I.V."/>
            <person name="Favel A."/>
            <person name="Rosso M.N."/>
            <person name="Martin F."/>
        </authorList>
    </citation>
    <scope>NUCLEOTIDE SEQUENCE [LARGE SCALE GENOMIC DNA]</scope>
    <source>
        <strain evidence="1 2">CIRM-BRFM 2984</strain>
    </source>
</reference>
<gene>
    <name evidence="1" type="ORF">R3P38DRAFT_2800819</name>
</gene>
<dbReference type="Proteomes" id="UP001362999">
    <property type="component" value="Unassembled WGS sequence"/>
</dbReference>
<evidence type="ECO:0000313" key="2">
    <source>
        <dbReference type="Proteomes" id="UP001362999"/>
    </source>
</evidence>
<sequence>MIPFDVELVGDGTVRSEGDDITQVVGLDGMQIGLNKIASLDASPHESYLNPPRFLIEYLGSEFARRRRRWKKSVVGGCDVDDTLAFSNAAQRECHGVSRVETGGQREVYGQKTAKEGVGARTNAEREKPPSTAIDYRMNSKRSRRKIVRNRARGTFSVRSRGKRLAIGRMRGWTRRDCGTSEIEHLSIYVGTPERVYSKDGGVQPDDESSALPRPITIHSETTPSYLCAVDREDLQCLGSSEGMRAPQCEHALRSEKNDLENRGDVERSRYASNFPFVGRLRSGNARECE</sequence>
<organism evidence="1 2">
    <name type="scientific">Favolaschia claudopus</name>
    <dbReference type="NCBI Taxonomy" id="2862362"/>
    <lineage>
        <taxon>Eukaryota</taxon>
        <taxon>Fungi</taxon>
        <taxon>Dikarya</taxon>
        <taxon>Basidiomycota</taxon>
        <taxon>Agaricomycotina</taxon>
        <taxon>Agaricomycetes</taxon>
        <taxon>Agaricomycetidae</taxon>
        <taxon>Agaricales</taxon>
        <taxon>Marasmiineae</taxon>
        <taxon>Mycenaceae</taxon>
        <taxon>Favolaschia</taxon>
    </lineage>
</organism>
<name>A0AAV9ZX78_9AGAR</name>
<accession>A0AAV9ZX78</accession>
<dbReference type="AlphaFoldDB" id="A0AAV9ZX78"/>
<dbReference type="EMBL" id="JAWWNJ010000102">
    <property type="protein sequence ID" value="KAK6995639.1"/>
    <property type="molecule type" value="Genomic_DNA"/>
</dbReference>
<proteinExistence type="predicted"/>
<keyword evidence="2" id="KW-1185">Reference proteome</keyword>
<protein>
    <submittedName>
        <fullName evidence="1">Uncharacterized protein</fullName>
    </submittedName>
</protein>
<evidence type="ECO:0000313" key="1">
    <source>
        <dbReference type="EMBL" id="KAK6995639.1"/>
    </source>
</evidence>
<comment type="caution">
    <text evidence="1">The sequence shown here is derived from an EMBL/GenBank/DDBJ whole genome shotgun (WGS) entry which is preliminary data.</text>
</comment>